<keyword evidence="9 12" id="KW-0333">Golgi apparatus</keyword>
<evidence type="ECO:0000259" key="14">
    <source>
        <dbReference type="Pfam" id="PF17039"/>
    </source>
</evidence>
<keyword evidence="16" id="KW-1185">Reference proteome</keyword>
<protein>
    <recommendedName>
        <fullName evidence="12">Fucosyltransferase</fullName>
        <ecNumber evidence="12">2.4.1.-</ecNumber>
    </recommendedName>
</protein>
<dbReference type="AlphaFoldDB" id="A0ABD3WD60"/>
<sequence length="417" mass="48790">MKLRKPPYFSLGSAMNLNVRRVRPVLFLTISILILYVLNTIRRLDEYDGFIIKRPNSYRTVKYLTGRSTREKVKMIHIWTDGFEDLNLVNGHLLECSSRCNATNNTNLLMDSDAVLFHLADIWIPNGERGTKRTIPFPNISNPNQVWIIHISDPPVCLLGDVNIFGKIFNWTMSYRSDSTIFNPYGRYMKVDDESDNVRKGYDKRNIYLEKVKFIVGTLRNRTDPVESYLLTNEMSKYIDIEMLGTCHSSRLCGTGWGNLNKDCDENFKKYRFYLAFESIECKDYITEYWMALHREQIPIVNWKRMDTLNGYVPNSYINVYDFSSVKALAEYITLVNRNESLYNSFFEWKKNFTIDLTGRSAWCDLCEKLHSMDKHYESQSVDLKEYIDSDVCPAATVSKLFKPVSKLSKQDKFPLR</sequence>
<evidence type="ECO:0000256" key="8">
    <source>
        <dbReference type="ARBA" id="ARBA00022989"/>
    </source>
</evidence>
<evidence type="ECO:0000256" key="3">
    <source>
        <dbReference type="ARBA" id="ARBA00008919"/>
    </source>
</evidence>
<dbReference type="InterPro" id="IPR055270">
    <property type="entry name" value="Glyco_tran_10_C"/>
</dbReference>
<name>A0ABD3WD60_SINWO</name>
<keyword evidence="7" id="KW-0735">Signal-anchor</keyword>
<evidence type="ECO:0000313" key="15">
    <source>
        <dbReference type="EMBL" id="KAL3871316.1"/>
    </source>
</evidence>
<dbReference type="PANTHER" id="PTHR48438:SF1">
    <property type="entry name" value="ALPHA-(1,3)-FUCOSYLTRANSFERASE C-RELATED"/>
    <property type="match status" value="1"/>
</dbReference>
<evidence type="ECO:0000256" key="5">
    <source>
        <dbReference type="ARBA" id="ARBA00022679"/>
    </source>
</evidence>
<evidence type="ECO:0000256" key="2">
    <source>
        <dbReference type="ARBA" id="ARBA00004922"/>
    </source>
</evidence>
<dbReference type="PANTHER" id="PTHR48438">
    <property type="entry name" value="ALPHA-(1,3)-FUCOSYLTRANSFERASE C-RELATED"/>
    <property type="match status" value="1"/>
</dbReference>
<dbReference type="GO" id="GO:0008417">
    <property type="term" value="F:fucosyltransferase activity"/>
    <property type="evidence" value="ECO:0007669"/>
    <property type="project" value="UniProtKB-ARBA"/>
</dbReference>
<dbReference type="Pfam" id="PF17039">
    <property type="entry name" value="Glyco_tran_10_N"/>
    <property type="match status" value="1"/>
</dbReference>
<comment type="subcellular location">
    <subcellularLocation>
        <location evidence="1">Golgi apparatus membrane</location>
        <topology evidence="1">Single-pass type II membrane protein</topology>
    </subcellularLocation>
    <subcellularLocation>
        <location evidence="12">Golgi apparatus</location>
        <location evidence="12">Golgi stack membrane</location>
        <topology evidence="12">Single-pass type II membrane protein</topology>
    </subcellularLocation>
</comment>
<dbReference type="EC" id="2.4.1.-" evidence="12"/>
<comment type="pathway">
    <text evidence="2">Protein modification; protein glycosylation.</text>
</comment>
<feature type="domain" description="Fucosyltransferase N-terminal" evidence="14">
    <location>
        <begin position="72"/>
        <end position="186"/>
    </location>
</feature>
<keyword evidence="6 12" id="KW-0812">Transmembrane</keyword>
<dbReference type="Proteomes" id="UP001634394">
    <property type="component" value="Unassembled WGS sequence"/>
</dbReference>
<evidence type="ECO:0000256" key="9">
    <source>
        <dbReference type="ARBA" id="ARBA00023034"/>
    </source>
</evidence>
<evidence type="ECO:0000256" key="6">
    <source>
        <dbReference type="ARBA" id="ARBA00022692"/>
    </source>
</evidence>
<gene>
    <name evidence="15" type="ORF">ACJMK2_039323</name>
</gene>
<feature type="domain" description="Fucosyltransferase C-terminal" evidence="13">
    <location>
        <begin position="224"/>
        <end position="379"/>
    </location>
</feature>
<evidence type="ECO:0000256" key="7">
    <source>
        <dbReference type="ARBA" id="ARBA00022968"/>
    </source>
</evidence>
<dbReference type="Gene3D" id="3.40.50.11660">
    <property type="entry name" value="Glycosyl transferase family 10, C-terminal domain"/>
    <property type="match status" value="1"/>
</dbReference>
<dbReference type="GO" id="GO:0032580">
    <property type="term" value="C:Golgi cisterna membrane"/>
    <property type="evidence" value="ECO:0007669"/>
    <property type="project" value="UniProtKB-SubCell"/>
</dbReference>
<dbReference type="InterPro" id="IPR038577">
    <property type="entry name" value="GT10-like_C_sf"/>
</dbReference>
<keyword evidence="5 12" id="KW-0808">Transferase</keyword>
<dbReference type="InterPro" id="IPR001503">
    <property type="entry name" value="Glyco_trans_10"/>
</dbReference>
<dbReference type="GO" id="GO:0000139">
    <property type="term" value="C:Golgi membrane"/>
    <property type="evidence" value="ECO:0007669"/>
    <property type="project" value="UniProtKB-SubCell"/>
</dbReference>
<evidence type="ECO:0000256" key="11">
    <source>
        <dbReference type="ARBA" id="ARBA00023180"/>
    </source>
</evidence>
<keyword evidence="8 12" id="KW-1133">Transmembrane helix</keyword>
<comment type="caution">
    <text evidence="15">The sequence shown here is derived from an EMBL/GenBank/DDBJ whole genome shotgun (WGS) entry which is preliminary data.</text>
</comment>
<keyword evidence="4 12" id="KW-0328">Glycosyltransferase</keyword>
<reference evidence="15 16" key="1">
    <citation type="submission" date="2024-11" db="EMBL/GenBank/DDBJ databases">
        <title>Chromosome-level genome assembly of the freshwater bivalve Anodonta woodiana.</title>
        <authorList>
            <person name="Chen X."/>
        </authorList>
    </citation>
    <scope>NUCLEOTIDE SEQUENCE [LARGE SCALE GENOMIC DNA]</scope>
    <source>
        <strain evidence="15">MN2024</strain>
        <tissue evidence="15">Gills</tissue>
    </source>
</reference>
<keyword evidence="10 12" id="KW-0472">Membrane</keyword>
<evidence type="ECO:0000256" key="4">
    <source>
        <dbReference type="ARBA" id="ARBA00022676"/>
    </source>
</evidence>
<evidence type="ECO:0000313" key="16">
    <source>
        <dbReference type="Proteomes" id="UP001634394"/>
    </source>
</evidence>
<dbReference type="Pfam" id="PF00852">
    <property type="entry name" value="Glyco_transf_10"/>
    <property type="match status" value="1"/>
</dbReference>
<proteinExistence type="inferred from homology"/>
<evidence type="ECO:0000256" key="10">
    <source>
        <dbReference type="ARBA" id="ARBA00023136"/>
    </source>
</evidence>
<dbReference type="SUPFAM" id="SSF53756">
    <property type="entry name" value="UDP-Glycosyltransferase/glycogen phosphorylase"/>
    <property type="match status" value="1"/>
</dbReference>
<organism evidence="15 16">
    <name type="scientific">Sinanodonta woodiana</name>
    <name type="common">Chinese pond mussel</name>
    <name type="synonym">Anodonta woodiana</name>
    <dbReference type="NCBI Taxonomy" id="1069815"/>
    <lineage>
        <taxon>Eukaryota</taxon>
        <taxon>Metazoa</taxon>
        <taxon>Spiralia</taxon>
        <taxon>Lophotrochozoa</taxon>
        <taxon>Mollusca</taxon>
        <taxon>Bivalvia</taxon>
        <taxon>Autobranchia</taxon>
        <taxon>Heteroconchia</taxon>
        <taxon>Palaeoheterodonta</taxon>
        <taxon>Unionida</taxon>
        <taxon>Unionoidea</taxon>
        <taxon>Unionidae</taxon>
        <taxon>Unioninae</taxon>
        <taxon>Sinanodonta</taxon>
    </lineage>
</organism>
<dbReference type="EMBL" id="JBJQND010000007">
    <property type="protein sequence ID" value="KAL3871316.1"/>
    <property type="molecule type" value="Genomic_DNA"/>
</dbReference>
<dbReference type="FunFam" id="3.40.50.11660:FF:000002">
    <property type="entry name" value="Alpha-(1,3)-fucosyltransferase"/>
    <property type="match status" value="1"/>
</dbReference>
<evidence type="ECO:0000259" key="13">
    <source>
        <dbReference type="Pfam" id="PF00852"/>
    </source>
</evidence>
<evidence type="ECO:0000256" key="1">
    <source>
        <dbReference type="ARBA" id="ARBA00004323"/>
    </source>
</evidence>
<comment type="similarity">
    <text evidence="3 12">Belongs to the glycosyltransferase 10 family.</text>
</comment>
<dbReference type="InterPro" id="IPR031481">
    <property type="entry name" value="Glyco_tran_10_N"/>
</dbReference>
<feature type="transmembrane region" description="Helical" evidence="12">
    <location>
        <begin position="21"/>
        <end position="38"/>
    </location>
</feature>
<keyword evidence="11" id="KW-0325">Glycoprotein</keyword>
<accession>A0ABD3WD60</accession>
<evidence type="ECO:0000256" key="12">
    <source>
        <dbReference type="RuleBase" id="RU003832"/>
    </source>
</evidence>